<evidence type="ECO:0000313" key="3">
    <source>
        <dbReference type="Proteomes" id="UP000054047"/>
    </source>
</evidence>
<dbReference type="GO" id="GO:0016020">
    <property type="term" value="C:membrane"/>
    <property type="evidence" value="ECO:0007669"/>
    <property type="project" value="InterPro"/>
</dbReference>
<dbReference type="OrthoDB" id="1100386at2759"/>
<dbReference type="PROSITE" id="PS50227">
    <property type="entry name" value="G_PROTEIN_RECEP_F2_3"/>
    <property type="match status" value="1"/>
</dbReference>
<dbReference type="Gene3D" id="1.25.40.610">
    <property type="match status" value="1"/>
</dbReference>
<evidence type="ECO:0000313" key="2">
    <source>
        <dbReference type="EMBL" id="KIH55515.1"/>
    </source>
</evidence>
<dbReference type="Gene3D" id="4.10.1240.10">
    <property type="entry name" value="GPCR, family 2, extracellular hormone receptor domain"/>
    <property type="match status" value="1"/>
</dbReference>
<dbReference type="InterPro" id="IPR001879">
    <property type="entry name" value="GPCR_2_extracellular_dom"/>
</dbReference>
<name>A0A0C2G3K7_9BILA</name>
<dbReference type="Proteomes" id="UP000054047">
    <property type="component" value="Unassembled WGS sequence"/>
</dbReference>
<organism evidence="2 3">
    <name type="scientific">Ancylostoma duodenale</name>
    <dbReference type="NCBI Taxonomy" id="51022"/>
    <lineage>
        <taxon>Eukaryota</taxon>
        <taxon>Metazoa</taxon>
        <taxon>Ecdysozoa</taxon>
        <taxon>Nematoda</taxon>
        <taxon>Chromadorea</taxon>
        <taxon>Rhabditida</taxon>
        <taxon>Rhabditina</taxon>
        <taxon>Rhabditomorpha</taxon>
        <taxon>Strongyloidea</taxon>
        <taxon>Ancylostomatidae</taxon>
        <taxon>Ancylostomatinae</taxon>
        <taxon>Ancylostoma</taxon>
    </lineage>
</organism>
<proteinExistence type="predicted"/>
<sequence>LYFSPPAVGDIFAPAKYCDEETRKGIRYPKTRACTEARVSCPDPENIVGTIVRYCNCQTAKWDPADTTNCTHKWIAEMRSAIQRGDPAEQISTRMAADLGSTLNRQLYGGDITGSVTLGNDVLQLARTQYAALTDRNERQTRATNFTESFGSSGDYLLSPKALPVWEELSTLMRIDHASTLMSSLEQSAILLADYTIDKQKKLQYKNWGEWL</sequence>
<dbReference type="Pfam" id="PF16489">
    <property type="entry name" value="GAIN"/>
    <property type="match status" value="1"/>
</dbReference>
<keyword evidence="3" id="KW-1185">Reference proteome</keyword>
<feature type="domain" description="G-protein coupled receptors family 2 profile 1" evidence="1">
    <location>
        <begin position="17"/>
        <end position="74"/>
    </location>
</feature>
<dbReference type="InterPro" id="IPR032471">
    <property type="entry name" value="AGRL2-4_GAIN_subdom_A"/>
</dbReference>
<dbReference type="InterPro" id="IPR036445">
    <property type="entry name" value="GPCR_2_extracell_dom_sf"/>
</dbReference>
<dbReference type="GO" id="GO:0004930">
    <property type="term" value="F:G protein-coupled receptor activity"/>
    <property type="evidence" value="ECO:0007669"/>
    <property type="project" value="InterPro"/>
</dbReference>
<protein>
    <recommendedName>
        <fullName evidence="1">G-protein coupled receptors family 2 profile 1 domain-containing protein</fullName>
    </recommendedName>
</protein>
<accession>A0A0C2G3K7</accession>
<dbReference type="AlphaFoldDB" id="A0A0C2G3K7"/>
<evidence type="ECO:0000259" key="1">
    <source>
        <dbReference type="PROSITE" id="PS50227"/>
    </source>
</evidence>
<feature type="non-terminal residue" evidence="2">
    <location>
        <position position="1"/>
    </location>
</feature>
<reference evidence="2 3" key="1">
    <citation type="submission" date="2013-12" db="EMBL/GenBank/DDBJ databases">
        <title>Draft genome of the parsitic nematode Ancylostoma duodenale.</title>
        <authorList>
            <person name="Mitreva M."/>
        </authorList>
    </citation>
    <scope>NUCLEOTIDE SEQUENCE [LARGE SCALE GENOMIC DNA]</scope>
    <source>
        <strain evidence="2 3">Zhejiang</strain>
    </source>
</reference>
<dbReference type="SMART" id="SM00008">
    <property type="entry name" value="HormR"/>
    <property type="match status" value="1"/>
</dbReference>
<dbReference type="EMBL" id="KN737218">
    <property type="protein sequence ID" value="KIH55515.1"/>
    <property type="molecule type" value="Genomic_DNA"/>
</dbReference>
<gene>
    <name evidence="2" type="ORF">ANCDUO_14327</name>
</gene>